<evidence type="ECO:0000256" key="1">
    <source>
        <dbReference type="SAM" id="MobiDB-lite"/>
    </source>
</evidence>
<dbReference type="Proteomes" id="UP000195569">
    <property type="component" value="Unassembled WGS sequence"/>
</dbReference>
<evidence type="ECO:0000313" key="3">
    <source>
        <dbReference type="Proteomes" id="UP000195569"/>
    </source>
</evidence>
<name>A0A1N7SWX8_9BURK</name>
<reference evidence="2" key="1">
    <citation type="submission" date="2016-12" db="EMBL/GenBank/DDBJ databases">
        <authorList>
            <person name="Moulin L."/>
        </authorList>
    </citation>
    <scope>NUCLEOTIDE SEQUENCE [LARGE SCALE GENOMIC DNA]</scope>
    <source>
        <strain evidence="2">STM 7183</strain>
    </source>
</reference>
<dbReference type="EMBL" id="CYGY02000150">
    <property type="protein sequence ID" value="SIT51871.1"/>
    <property type="molecule type" value="Genomic_DNA"/>
</dbReference>
<accession>A0A1N7SWX8</accession>
<keyword evidence="3" id="KW-1185">Reference proteome</keyword>
<organism evidence="2 3">
    <name type="scientific">Paraburkholderia piptadeniae</name>
    <dbReference type="NCBI Taxonomy" id="1701573"/>
    <lineage>
        <taxon>Bacteria</taxon>
        <taxon>Pseudomonadati</taxon>
        <taxon>Pseudomonadota</taxon>
        <taxon>Betaproteobacteria</taxon>
        <taxon>Burkholderiales</taxon>
        <taxon>Burkholderiaceae</taxon>
        <taxon>Paraburkholderia</taxon>
    </lineage>
</organism>
<protein>
    <submittedName>
        <fullName evidence="2">Uncharacterized protein</fullName>
    </submittedName>
</protein>
<gene>
    <name evidence="2" type="ORF">BN2476_1500006</name>
</gene>
<dbReference type="AlphaFoldDB" id="A0A1N7SWX8"/>
<comment type="caution">
    <text evidence="2">The sequence shown here is derived from an EMBL/GenBank/DDBJ whole genome shotgun (WGS) entry which is preliminary data.</text>
</comment>
<feature type="compositionally biased region" description="Basic and acidic residues" evidence="1">
    <location>
        <begin position="39"/>
        <end position="48"/>
    </location>
</feature>
<evidence type="ECO:0000313" key="2">
    <source>
        <dbReference type="EMBL" id="SIT51871.1"/>
    </source>
</evidence>
<feature type="region of interest" description="Disordered" evidence="1">
    <location>
        <begin position="30"/>
        <end position="54"/>
    </location>
</feature>
<sequence>MTLCGSCIVSATDGEDAIALDAAHVATRLSDGPALDLAPSRDEDDGKVSTEAPTDARAPYGALVIIEPVSRGSHAAHADSLPSKGKHA</sequence>
<proteinExistence type="predicted"/>